<evidence type="ECO:0000256" key="1">
    <source>
        <dbReference type="SAM" id="SignalP"/>
    </source>
</evidence>
<feature type="chain" id="PRO_5021189372" description="Secreted protein" evidence="1">
    <location>
        <begin position="20"/>
        <end position="76"/>
    </location>
</feature>
<feature type="signal peptide" evidence="1">
    <location>
        <begin position="1"/>
        <end position="19"/>
    </location>
</feature>
<name>A0A4Z2G1X9_9TELE</name>
<evidence type="ECO:0008006" key="4">
    <source>
        <dbReference type="Google" id="ProtNLM"/>
    </source>
</evidence>
<proteinExistence type="predicted"/>
<comment type="caution">
    <text evidence="2">The sequence shown here is derived from an EMBL/GenBank/DDBJ whole genome shotgun (WGS) entry which is preliminary data.</text>
</comment>
<keyword evidence="1" id="KW-0732">Signal</keyword>
<dbReference type="AlphaFoldDB" id="A0A4Z2G1X9"/>
<protein>
    <recommendedName>
        <fullName evidence="4">Secreted protein</fullName>
    </recommendedName>
</protein>
<evidence type="ECO:0000313" key="3">
    <source>
        <dbReference type="Proteomes" id="UP000314294"/>
    </source>
</evidence>
<evidence type="ECO:0000313" key="2">
    <source>
        <dbReference type="EMBL" id="TNN47558.1"/>
    </source>
</evidence>
<accession>A0A4Z2G1X9</accession>
<dbReference type="Proteomes" id="UP000314294">
    <property type="component" value="Unassembled WGS sequence"/>
</dbReference>
<organism evidence="2 3">
    <name type="scientific">Liparis tanakae</name>
    <name type="common">Tanaka's snailfish</name>
    <dbReference type="NCBI Taxonomy" id="230148"/>
    <lineage>
        <taxon>Eukaryota</taxon>
        <taxon>Metazoa</taxon>
        <taxon>Chordata</taxon>
        <taxon>Craniata</taxon>
        <taxon>Vertebrata</taxon>
        <taxon>Euteleostomi</taxon>
        <taxon>Actinopterygii</taxon>
        <taxon>Neopterygii</taxon>
        <taxon>Teleostei</taxon>
        <taxon>Neoteleostei</taxon>
        <taxon>Acanthomorphata</taxon>
        <taxon>Eupercaria</taxon>
        <taxon>Perciformes</taxon>
        <taxon>Cottioidei</taxon>
        <taxon>Cottales</taxon>
        <taxon>Liparidae</taxon>
        <taxon>Liparis</taxon>
    </lineage>
</organism>
<reference evidence="2 3" key="1">
    <citation type="submission" date="2019-03" db="EMBL/GenBank/DDBJ databases">
        <title>First draft genome of Liparis tanakae, snailfish: a comprehensive survey of snailfish specific genes.</title>
        <authorList>
            <person name="Kim W."/>
            <person name="Song I."/>
            <person name="Jeong J.-H."/>
            <person name="Kim D."/>
            <person name="Kim S."/>
            <person name="Ryu S."/>
            <person name="Song J.Y."/>
            <person name="Lee S.K."/>
        </authorList>
    </citation>
    <scope>NUCLEOTIDE SEQUENCE [LARGE SCALE GENOMIC DNA]</scope>
    <source>
        <tissue evidence="2">Muscle</tissue>
    </source>
</reference>
<gene>
    <name evidence="2" type="ORF">EYF80_042240</name>
</gene>
<sequence length="76" mass="8419">MATVLPLLLVFRDVPGVSSSLLPLKPMGSSSTLLHPRLFKSSLQKLFFYTTTNESVMSRLIPSTTRQPLISGFRPI</sequence>
<keyword evidence="3" id="KW-1185">Reference proteome</keyword>
<dbReference type="EMBL" id="SRLO01000737">
    <property type="protein sequence ID" value="TNN47558.1"/>
    <property type="molecule type" value="Genomic_DNA"/>
</dbReference>